<dbReference type="SUPFAM" id="SSF53850">
    <property type="entry name" value="Periplasmic binding protein-like II"/>
    <property type="match status" value="1"/>
</dbReference>
<comment type="caution">
    <text evidence="7">The sequence shown here is derived from an EMBL/GenBank/DDBJ whole genome shotgun (WGS) entry which is preliminary data.</text>
</comment>
<dbReference type="EMBL" id="JAMTCK010000003">
    <property type="protein sequence ID" value="MCP2164657.1"/>
    <property type="molecule type" value="Genomic_DNA"/>
</dbReference>
<dbReference type="Pfam" id="PF00126">
    <property type="entry name" value="HTH_1"/>
    <property type="match status" value="1"/>
</dbReference>
<keyword evidence="3 7" id="KW-0238">DNA-binding</keyword>
<dbReference type="InterPro" id="IPR005119">
    <property type="entry name" value="LysR_subst-bd"/>
</dbReference>
<dbReference type="Gene3D" id="3.40.190.10">
    <property type="entry name" value="Periplasmic binding protein-like II"/>
    <property type="match status" value="2"/>
</dbReference>
<name>A0AAE3GAF1_9PSEU</name>
<evidence type="ECO:0000256" key="4">
    <source>
        <dbReference type="ARBA" id="ARBA00023163"/>
    </source>
</evidence>
<dbReference type="PANTHER" id="PTHR30118">
    <property type="entry name" value="HTH-TYPE TRANSCRIPTIONAL REGULATOR LEUO-RELATED"/>
    <property type="match status" value="1"/>
</dbReference>
<dbReference type="Gene3D" id="1.10.10.10">
    <property type="entry name" value="Winged helix-like DNA-binding domain superfamily/Winged helix DNA-binding domain"/>
    <property type="match status" value="1"/>
</dbReference>
<evidence type="ECO:0000256" key="1">
    <source>
        <dbReference type="ARBA" id="ARBA00009437"/>
    </source>
</evidence>
<dbReference type="CDD" id="cd08460">
    <property type="entry name" value="PBP2_DntR_like_1"/>
    <property type="match status" value="1"/>
</dbReference>
<evidence type="ECO:0000256" key="3">
    <source>
        <dbReference type="ARBA" id="ARBA00023125"/>
    </source>
</evidence>
<dbReference type="PANTHER" id="PTHR30118:SF15">
    <property type="entry name" value="TRANSCRIPTIONAL REGULATORY PROTEIN"/>
    <property type="match status" value="1"/>
</dbReference>
<dbReference type="InterPro" id="IPR000847">
    <property type="entry name" value="LysR_HTH_N"/>
</dbReference>
<dbReference type="InterPro" id="IPR036388">
    <property type="entry name" value="WH-like_DNA-bd_sf"/>
</dbReference>
<organism evidence="7 8">
    <name type="scientific">Goodfellowiella coeruleoviolacea</name>
    <dbReference type="NCBI Taxonomy" id="334858"/>
    <lineage>
        <taxon>Bacteria</taxon>
        <taxon>Bacillati</taxon>
        <taxon>Actinomycetota</taxon>
        <taxon>Actinomycetes</taxon>
        <taxon>Pseudonocardiales</taxon>
        <taxon>Pseudonocardiaceae</taxon>
        <taxon>Goodfellowiella</taxon>
    </lineage>
</organism>
<dbReference type="GO" id="GO:0003700">
    <property type="term" value="F:DNA-binding transcription factor activity"/>
    <property type="evidence" value="ECO:0007669"/>
    <property type="project" value="InterPro"/>
</dbReference>
<dbReference type="GO" id="GO:0003677">
    <property type="term" value="F:DNA binding"/>
    <property type="evidence" value="ECO:0007669"/>
    <property type="project" value="UniProtKB-KW"/>
</dbReference>
<evidence type="ECO:0000313" key="7">
    <source>
        <dbReference type="EMBL" id="MCP2164657.1"/>
    </source>
</evidence>
<dbReference type="Proteomes" id="UP001206128">
    <property type="component" value="Unassembled WGS sequence"/>
</dbReference>
<keyword evidence="2" id="KW-0805">Transcription regulation</keyword>
<keyword evidence="8" id="KW-1185">Reference proteome</keyword>
<dbReference type="Pfam" id="PF03466">
    <property type="entry name" value="LysR_substrate"/>
    <property type="match status" value="1"/>
</dbReference>
<evidence type="ECO:0000259" key="6">
    <source>
        <dbReference type="PROSITE" id="PS50931"/>
    </source>
</evidence>
<feature type="domain" description="HTH lysR-type" evidence="6">
    <location>
        <begin position="8"/>
        <end position="65"/>
    </location>
</feature>
<dbReference type="SUPFAM" id="SSF46785">
    <property type="entry name" value="Winged helix' DNA-binding domain"/>
    <property type="match status" value="1"/>
</dbReference>
<feature type="region of interest" description="Disordered" evidence="5">
    <location>
        <begin position="314"/>
        <end position="336"/>
    </location>
</feature>
<proteinExistence type="inferred from homology"/>
<reference evidence="7" key="1">
    <citation type="submission" date="2022-06" db="EMBL/GenBank/DDBJ databases">
        <title>Genomic Encyclopedia of Archaeal and Bacterial Type Strains, Phase II (KMG-II): from individual species to whole genera.</title>
        <authorList>
            <person name="Goeker M."/>
        </authorList>
    </citation>
    <scope>NUCLEOTIDE SEQUENCE</scope>
    <source>
        <strain evidence="7">DSM 43935</strain>
    </source>
</reference>
<keyword evidence="4" id="KW-0804">Transcription</keyword>
<accession>A0AAE3GAF1</accession>
<dbReference type="PROSITE" id="PS50931">
    <property type="entry name" value="HTH_LYSR"/>
    <property type="match status" value="1"/>
</dbReference>
<protein>
    <submittedName>
        <fullName evidence="7">DNA-binding transcriptional regulator, LysR family</fullName>
    </submittedName>
</protein>
<evidence type="ECO:0000256" key="5">
    <source>
        <dbReference type="SAM" id="MobiDB-lite"/>
    </source>
</evidence>
<dbReference type="InterPro" id="IPR036390">
    <property type="entry name" value="WH_DNA-bd_sf"/>
</dbReference>
<dbReference type="RefSeq" id="WP_253768516.1">
    <property type="nucleotide sequence ID" value="NZ_JAMTCK010000003.1"/>
</dbReference>
<gene>
    <name evidence="7" type="ORF">LX83_001497</name>
</gene>
<sequence>MTGRLHKLDLSLLVALDALLETGSVTGAAELVEVSVPTMSKTLRRIRDLLGDPVLVRAGRGMVPTPRAVALGPRVRALIAEAEAILSDGRHVDLSQIRRGFGLVADDGYAALLQALLTPRTRREAPGVTLRFLATGPGDATPLRDGTADLEIGIIDEDSPELRVESLFVDRLVGVAKAGHPLATGPVTPAAFSAAAHIGVSRRGRLHGPLDRGLEVVGLQRTIVATLANFASALLTVSTSDCVTAVPERVARYFASALGLVVFPVPTELDPIEVRMAWHPRHDADPAHRWLRQCVREVTAVEVVAPTGAHPVGAHPVGAAHQTGSGAGAEAAGTRR</sequence>
<comment type="similarity">
    <text evidence="1">Belongs to the LysR transcriptional regulatory family.</text>
</comment>
<dbReference type="AlphaFoldDB" id="A0AAE3GAF1"/>
<dbReference type="InterPro" id="IPR050389">
    <property type="entry name" value="LysR-type_TF"/>
</dbReference>
<evidence type="ECO:0000256" key="2">
    <source>
        <dbReference type="ARBA" id="ARBA00023015"/>
    </source>
</evidence>
<evidence type="ECO:0000313" key="8">
    <source>
        <dbReference type="Proteomes" id="UP001206128"/>
    </source>
</evidence>